<keyword evidence="2" id="KW-0472">Membrane</keyword>
<evidence type="ECO:0000256" key="1">
    <source>
        <dbReference type="SAM" id="Coils"/>
    </source>
</evidence>
<gene>
    <name evidence="3" type="ORF">GCM10007140_32290</name>
</gene>
<sequence length="832" mass="88362">MDERIQVEISAEIDRLIGPLKKASKALDDFHDNVKKSIPKPDTDNFKDGIQEAVSAAKQMEKDMSNLRLGIASAFAPSAISGAGALSVGLGAVAASAVAAGSGLALLATVAIPVFGDLADGYKEVTKAEEAYANADTAKEKAKALQELEKAYAGMSEAQRTTTKEMKAFGEWYSGFAKQFETPILETFVKSMHSARGLLTSFEGTIGGLIQGVGELFDAFNANLQAPDVLDFFEFMDVYASDSLVALGKTFGNVFMGIMNTLAAFSPVLDTINGGLVSSSQSFRDWSAGLEKSEGMKAFLDYGMTNLPKFMNILGGLGSVFVSVVQTLAPLGAAMLTVGSAIVDVFKSVNQAIPGFDKLAVAIGGMAAAWYLLPANALRMWAVALTGIATLAPHIAKAFQENGTQGFSEAITNIVSSINTFFTEQLPTLIPQGLAMVMTIIQGIGEALPHIINGAIQIIGALANGIVQNLPMILEAALTIVLGLTNAILTSLPQIIETATTVMRSFIDGLVGKLPEIINVVIEMVTMFINTLSENLPLILDAGVEMLMQIVDGIVDSLPQLVDGAIQIVDSLLKTLMDNLPGILSMGVKILLKIVDGIVQNLPKIVESAGKLITTLIRRLSDSLPELLSMAGEMIGELIVGWIDMLPDVWIAIGKIATSVIKTISEIDLFDIGVDIIEGLIRGLGSMAGKLLKKAGSMASDVLGKFTGIFKIFSPSRVMRDLVGKNIVIGMIKGIDTMKGDLMRTTEELAGIMSPERLNASLDVNSNIGIAQSSVRDMRVIDSHGGSTYQPQQSITQYVTVEVSEQESASTILRKTRQTMQDMALGRMGGAY</sequence>
<keyword evidence="4" id="KW-1185">Reference proteome</keyword>
<dbReference type="SUPFAM" id="SSF48371">
    <property type="entry name" value="ARM repeat"/>
    <property type="match status" value="1"/>
</dbReference>
<reference evidence="3" key="1">
    <citation type="journal article" date="2014" name="Int. J. Syst. Evol. Microbiol.">
        <title>Complete genome sequence of Corynebacterium casei LMG S-19264T (=DSM 44701T), isolated from a smear-ripened cheese.</title>
        <authorList>
            <consortium name="US DOE Joint Genome Institute (JGI-PGF)"/>
            <person name="Walter F."/>
            <person name="Albersmeier A."/>
            <person name="Kalinowski J."/>
            <person name="Ruckert C."/>
        </authorList>
    </citation>
    <scope>NUCLEOTIDE SEQUENCE</scope>
    <source>
        <strain evidence="3">CGMCC 1.12698</strain>
    </source>
</reference>
<feature type="transmembrane region" description="Helical" evidence="2">
    <location>
        <begin position="92"/>
        <end position="115"/>
    </location>
</feature>
<feature type="coiled-coil region" evidence="1">
    <location>
        <begin position="125"/>
        <end position="158"/>
    </location>
</feature>
<evidence type="ECO:0000313" key="4">
    <source>
        <dbReference type="Proteomes" id="UP000605259"/>
    </source>
</evidence>
<evidence type="ECO:0000313" key="3">
    <source>
        <dbReference type="EMBL" id="GGE80285.1"/>
    </source>
</evidence>
<dbReference type="InterPro" id="IPR016024">
    <property type="entry name" value="ARM-type_fold"/>
</dbReference>
<feature type="transmembrane region" description="Helical" evidence="2">
    <location>
        <begin position="67"/>
        <end position="86"/>
    </location>
</feature>
<organism evidence="3 4">
    <name type="scientific">Priestia taiwanensis</name>
    <dbReference type="NCBI Taxonomy" id="1347902"/>
    <lineage>
        <taxon>Bacteria</taxon>
        <taxon>Bacillati</taxon>
        <taxon>Bacillota</taxon>
        <taxon>Bacilli</taxon>
        <taxon>Bacillales</taxon>
        <taxon>Bacillaceae</taxon>
        <taxon>Priestia</taxon>
    </lineage>
</organism>
<dbReference type="Proteomes" id="UP000605259">
    <property type="component" value="Unassembled WGS sequence"/>
</dbReference>
<dbReference type="EMBL" id="BMFK01000004">
    <property type="protein sequence ID" value="GGE80285.1"/>
    <property type="molecule type" value="Genomic_DNA"/>
</dbReference>
<keyword evidence="1" id="KW-0175">Coiled coil</keyword>
<dbReference type="PANTHER" id="PTHR37813:SF1">
    <property type="entry name" value="FELS-2 PROPHAGE PROTEIN"/>
    <property type="match status" value="1"/>
</dbReference>
<protein>
    <recommendedName>
        <fullName evidence="5">Phage-related protein</fullName>
    </recommendedName>
</protein>
<reference evidence="3" key="2">
    <citation type="submission" date="2020-09" db="EMBL/GenBank/DDBJ databases">
        <authorList>
            <person name="Sun Q."/>
            <person name="Zhou Y."/>
        </authorList>
    </citation>
    <scope>NUCLEOTIDE SEQUENCE</scope>
    <source>
        <strain evidence="3">CGMCC 1.12698</strain>
    </source>
</reference>
<proteinExistence type="predicted"/>
<feature type="transmembrane region" description="Helical" evidence="2">
    <location>
        <begin position="313"/>
        <end position="343"/>
    </location>
</feature>
<evidence type="ECO:0008006" key="5">
    <source>
        <dbReference type="Google" id="ProtNLM"/>
    </source>
</evidence>
<dbReference type="AlphaFoldDB" id="A0A917AVR0"/>
<feature type="transmembrane region" description="Helical" evidence="2">
    <location>
        <begin position="355"/>
        <end position="373"/>
    </location>
</feature>
<accession>A0A917AVR0</accession>
<keyword evidence="2" id="KW-0812">Transmembrane</keyword>
<evidence type="ECO:0000256" key="2">
    <source>
        <dbReference type="SAM" id="Phobius"/>
    </source>
</evidence>
<keyword evidence="2" id="KW-1133">Transmembrane helix</keyword>
<dbReference type="PANTHER" id="PTHR37813">
    <property type="entry name" value="FELS-2 PROPHAGE PROTEIN"/>
    <property type="match status" value="1"/>
</dbReference>
<name>A0A917AVR0_9BACI</name>
<comment type="caution">
    <text evidence="3">The sequence shown here is derived from an EMBL/GenBank/DDBJ whole genome shotgun (WGS) entry which is preliminary data.</text>
</comment>